<dbReference type="EMBL" id="GU567957">
    <property type="protein sequence ID" value="ADI21504.1"/>
    <property type="molecule type" value="Genomic_DNA"/>
</dbReference>
<dbReference type="AlphaFoldDB" id="E7C230"/>
<organism evidence="2">
    <name type="scientific">uncultured verrucomicrobium HF0070_15G23</name>
    <dbReference type="NCBI Taxonomy" id="723594"/>
    <lineage>
        <taxon>Bacteria</taxon>
        <taxon>Pseudomonadati</taxon>
        <taxon>Verrucomicrobiota</taxon>
        <taxon>environmental samples</taxon>
    </lineage>
</organism>
<sequence>MTRTFLYIFTLVLCVDLIGQGVPRFLWTPVVRPFNYQPKSGVNRYDPTKTGQSFTHSVRWGNYPNQFKPTQKSVQVGNTATTVRGRGYPTGSARRNSKGIAGVAPNLQLHGPPQRQMLDYKPKFSDFILDYRTDIFTSSTAHGFFTGDMVKFDNLSQLNAAEAAGNSRNPGLGSTNIDPGVNPANNPLPGLLNENGYYVAGMGMTGSGGGLAGGNTSNAELNSTLFSVRRIDDFRLTLHPTADEAHDGPRLAVRSVGAGANENQISYYYPGRKPSNFVIDQPVIGPPAAGAPVQAQEWVRAPYTLSDWKDICVNTDANTGLGAGNLNTGNNRFLITGHNLTTGQGVFFSGNPPRHTAGFLGDANGADDCFNLSTTYFARVIDANEITLHPTSADAIANANILPIDNTANSMAGDGTAPNFTLFKAFIVNTAQNYIERANHGLVTGDVIYWNLTRFNDTNPNTGPGAANPTPNPAGVTAGGLFPSNEHYYVSVDGNQVWLHLNDQNATTNGDIGPGANPIHLNFANLNDCVGDPRFPIYAKNAAADWQWRQAQFSDPDITTLVDVDKWSTTAGTAHPGLQPPGGVFEMVISDGGVPNAQTPAGGPVVQSNTITFAGWHPWRTGDIIRFEATTGGNLPNLITSTDQYWVHNLREEQGDISEISLFRVGETNNAVVVDISHVYNDTQAQRHVFDGSIAQATLPLGYQIWGVNKCVAGDGVPNLNAVSLPHDLETGDRVRVPLKADDTHGMGNNAGTARDGQEFWVSVRSRNRGTVLGALIGQDEPWVYFHNNWREATQSRKPSATAALNPTGTREAPGESPISIWDGTIATPPTNPDFTFQCYPYKLELVDNNARLRPGDSIIFPPLQHGTATANNLPTALIGFGFNTPVFASVSIGNNNFDTSQASWDDTGMAAGV</sequence>
<proteinExistence type="predicted"/>
<feature type="compositionally biased region" description="Polar residues" evidence="1">
    <location>
        <begin position="796"/>
        <end position="809"/>
    </location>
</feature>
<reference evidence="2" key="1">
    <citation type="submission" date="2010-01" db="EMBL/GenBank/DDBJ databases">
        <title>Genome fragments of uncultured bacteria from the North Pacific subtropical Gyre.</title>
        <authorList>
            <person name="Pham V.D."/>
            <person name="Delong E.F."/>
        </authorList>
    </citation>
    <scope>NUCLEOTIDE SEQUENCE</scope>
</reference>
<protein>
    <submittedName>
        <fullName evidence="2">Uncharacterized protein</fullName>
    </submittedName>
</protein>
<feature type="region of interest" description="Disordered" evidence="1">
    <location>
        <begin position="796"/>
        <end position="818"/>
    </location>
</feature>
<accession>E7C230</accession>
<evidence type="ECO:0000313" key="2">
    <source>
        <dbReference type="EMBL" id="ADI21504.1"/>
    </source>
</evidence>
<name>E7C230_9BACT</name>
<feature type="non-terminal residue" evidence="2">
    <location>
        <position position="914"/>
    </location>
</feature>
<evidence type="ECO:0000256" key="1">
    <source>
        <dbReference type="SAM" id="MobiDB-lite"/>
    </source>
</evidence>